<proteinExistence type="predicted"/>
<sequence length="199" mass="22445">MAMNFKVFKDKDTVAVYAADIIRKQFNNNPTTIAGFHLSEEEAPVLDYLKRNVNDHAVDFSQIHILDYDKQASYFKALGIPEKQIHEIPEEDEVEKFIEHKAKTKDNKGKLTLQVVSINNKGEFGVPVNNGLKPAREIFVVVTGSDKADVIKKLYEDNGNTSFIPSSLKTHRMVNVILDEAAAQGLPDDVREYFTSLYA</sequence>
<dbReference type="PANTHER" id="PTHR11280">
    <property type="entry name" value="GLUCOSAMINE-6-PHOSPHATE ISOMERASE"/>
    <property type="match status" value="1"/>
</dbReference>
<dbReference type="SUPFAM" id="SSF100950">
    <property type="entry name" value="NagB/RpiA/CoA transferase-like"/>
    <property type="match status" value="1"/>
</dbReference>
<dbReference type="Gene3D" id="3.40.50.1360">
    <property type="match status" value="1"/>
</dbReference>
<dbReference type="PANTHER" id="PTHR11280:SF5">
    <property type="entry name" value="GLUCOSAMINE-6-PHOSPHATE ISOMERASE"/>
    <property type="match status" value="1"/>
</dbReference>
<dbReference type="AlphaFoldDB" id="A0ABD7TUZ7"/>
<dbReference type="RefSeq" id="WP_262626753.1">
    <property type="nucleotide sequence ID" value="NZ_CP094809.1"/>
</dbReference>
<reference evidence="1" key="1">
    <citation type="submission" date="2022-03" db="EMBL/GenBank/DDBJ databases">
        <title>Comparative Genomics of East African Camel-Associated Staphylococcaceae spp.: Diversity and Inheritance of Traits Involved in Host-Pathogen Interactions.</title>
        <authorList>
            <person name="Akarsu H."/>
            <person name="Liljander A."/>
            <person name="Younan M."/>
            <person name="Brodard I."/>
            <person name="Glucks I."/>
            <person name="Labroussaa F."/>
            <person name="Overesch G."/>
            <person name="Kuhnert P."/>
            <person name="Perreten V."/>
            <person name="Drexler J.F."/>
            <person name="Corman V.M."/>
            <person name="Falquet L."/>
            <person name="Jores J."/>
        </authorList>
    </citation>
    <scope>NUCLEOTIDE SEQUENCE</scope>
    <source>
        <strain evidence="1">IVB6197</strain>
    </source>
</reference>
<gene>
    <name evidence="1" type="ORF">MUA95_04730</name>
</gene>
<protein>
    <submittedName>
        <fullName evidence="1">Glucosamine-6-phosphate isomerase</fullName>
    </submittedName>
</protein>
<name>A0ABD7TUZ7_9STAP</name>
<accession>A0ABD7TUZ7</accession>
<dbReference type="GO" id="GO:0016853">
    <property type="term" value="F:isomerase activity"/>
    <property type="evidence" value="ECO:0007669"/>
    <property type="project" value="UniProtKB-KW"/>
</dbReference>
<dbReference type="Proteomes" id="UP001065705">
    <property type="component" value="Chromosome"/>
</dbReference>
<evidence type="ECO:0000313" key="2">
    <source>
        <dbReference type="Proteomes" id="UP001065705"/>
    </source>
</evidence>
<evidence type="ECO:0000313" key="1">
    <source>
        <dbReference type="EMBL" id="UXU58086.1"/>
    </source>
</evidence>
<keyword evidence="1" id="KW-0413">Isomerase</keyword>
<organism evidence="1 2">
    <name type="scientific">Staphylococcus agnetis</name>
    <dbReference type="NCBI Taxonomy" id="985762"/>
    <lineage>
        <taxon>Bacteria</taxon>
        <taxon>Bacillati</taxon>
        <taxon>Bacillota</taxon>
        <taxon>Bacilli</taxon>
        <taxon>Bacillales</taxon>
        <taxon>Staphylococcaceae</taxon>
        <taxon>Staphylococcus</taxon>
    </lineage>
</organism>
<dbReference type="EMBL" id="CP094809">
    <property type="protein sequence ID" value="UXU58086.1"/>
    <property type="molecule type" value="Genomic_DNA"/>
</dbReference>
<dbReference type="InterPro" id="IPR037171">
    <property type="entry name" value="NagB/RpiA_transferase-like"/>
</dbReference>
<dbReference type="InterPro" id="IPR004547">
    <property type="entry name" value="Glucosamine6P_isomerase"/>
</dbReference>